<proteinExistence type="predicted"/>
<dbReference type="PANTHER" id="PTHR28069">
    <property type="entry name" value="GH20023P"/>
    <property type="match status" value="1"/>
</dbReference>
<dbReference type="KEGG" id="dqu:106744659"/>
<protein>
    <submittedName>
        <fullName evidence="3">Uncharacterized protein LOC106744659</fullName>
    </submittedName>
</protein>
<dbReference type="AlphaFoldDB" id="A0A6P3X9Z6"/>
<evidence type="ECO:0000313" key="2">
    <source>
        <dbReference type="Proteomes" id="UP000515204"/>
    </source>
</evidence>
<dbReference type="Proteomes" id="UP000515204">
    <property type="component" value="Unplaced"/>
</dbReference>
<dbReference type="OrthoDB" id="5282002at2759"/>
<organism evidence="2 3">
    <name type="scientific">Dinoponera quadriceps</name>
    <name type="common">South American ant</name>
    <dbReference type="NCBI Taxonomy" id="609295"/>
    <lineage>
        <taxon>Eukaryota</taxon>
        <taxon>Metazoa</taxon>
        <taxon>Ecdysozoa</taxon>
        <taxon>Arthropoda</taxon>
        <taxon>Hexapoda</taxon>
        <taxon>Insecta</taxon>
        <taxon>Pterygota</taxon>
        <taxon>Neoptera</taxon>
        <taxon>Endopterygota</taxon>
        <taxon>Hymenoptera</taxon>
        <taxon>Apocrita</taxon>
        <taxon>Aculeata</taxon>
        <taxon>Formicoidea</taxon>
        <taxon>Formicidae</taxon>
        <taxon>Ponerinae</taxon>
        <taxon>Ponerini</taxon>
        <taxon>Dinoponera</taxon>
    </lineage>
</organism>
<feature type="domain" description="Mitochondrial splicing suppressor 51-like C-terminal" evidence="1">
    <location>
        <begin position="153"/>
        <end position="329"/>
    </location>
</feature>
<reference evidence="3" key="1">
    <citation type="submission" date="2025-08" db="UniProtKB">
        <authorList>
            <consortium name="RefSeq"/>
        </authorList>
    </citation>
    <scope>IDENTIFICATION</scope>
</reference>
<gene>
    <name evidence="3" type="primary">LOC106744659</name>
</gene>
<dbReference type="Pfam" id="PF20179">
    <property type="entry name" value="MSS51_C"/>
    <property type="match status" value="1"/>
</dbReference>
<sequence length="366" mass="43155">MNQWDTRNFPITTFNDTKYEIIKKMKKELQRKLKVCEKQMIMHAKSCLICNRRDSLRTCMGCFTSNYCNDHEVQFQKSHEADCKELKLCLDLDLNLLQESFTQFQIPNIKSFPNVQIPILKMDDFVTQYMKRGRLGVDWTYDHYYYSDWMSGPLTLFFGLKDTLLLPEAKSNVYTVHIINSYHVDRIYFQTWELLLHLLPHIKILTIVMVEPGIEYIKRKCKTCIHCFLDSRELHFECYSMFYEIYASDSMYKKPNVIVAFEVNKGNYNVVSVNLIRAIRARTCPLFLTVMSSKISHYVKKKMKEDMSPLVVPVHNFSNRFSSRRPYRDMSYQNGLHVAYRNKYVIICAALKSALELPQASVSSSQ</sequence>
<evidence type="ECO:0000259" key="1">
    <source>
        <dbReference type="Pfam" id="PF20179"/>
    </source>
</evidence>
<keyword evidence="2" id="KW-1185">Reference proteome</keyword>
<dbReference type="RefSeq" id="XP_014475077.1">
    <property type="nucleotide sequence ID" value="XM_014619591.1"/>
</dbReference>
<dbReference type="InterPro" id="IPR046824">
    <property type="entry name" value="Mss51-like_C"/>
</dbReference>
<accession>A0A6P3X9Z6</accession>
<name>A0A6P3X9Z6_DINQU</name>
<dbReference type="GeneID" id="106744659"/>
<evidence type="ECO:0000313" key="3">
    <source>
        <dbReference type="RefSeq" id="XP_014475077.1"/>
    </source>
</evidence>
<dbReference type="PANTHER" id="PTHR28069:SF2">
    <property type="entry name" value="GH20023P"/>
    <property type="match status" value="1"/>
</dbReference>